<dbReference type="HOGENOM" id="CLU_1769799_0_0_1"/>
<protein>
    <recommendedName>
        <fullName evidence="1">DUF38 domain-containing protein</fullName>
    </recommendedName>
</protein>
<dbReference type="InParanoid" id="E3NGM9"/>
<gene>
    <name evidence="2" type="ORF">CRE_30198</name>
</gene>
<sequence length="147" mass="16864">MVVPGNVKIKVCGPAITVNMLSMLDPKTLHSIELKSFEHPDAPGYERWSTEKVTQLTSLDQWEQASKLTATDPFDYCEPSHFSQFEELDFTIDGIDRDSVSELRNRHWSFADNVTLHNAFPNVDGYYLAFHHYTDEDALNIIKLSRD</sequence>
<name>E3NGM9_CAERE</name>
<evidence type="ECO:0000313" key="3">
    <source>
        <dbReference type="Proteomes" id="UP000008281"/>
    </source>
</evidence>
<organism evidence="3">
    <name type="scientific">Caenorhabditis remanei</name>
    <name type="common">Caenorhabditis vulgaris</name>
    <dbReference type="NCBI Taxonomy" id="31234"/>
    <lineage>
        <taxon>Eukaryota</taxon>
        <taxon>Metazoa</taxon>
        <taxon>Ecdysozoa</taxon>
        <taxon>Nematoda</taxon>
        <taxon>Chromadorea</taxon>
        <taxon>Rhabditida</taxon>
        <taxon>Rhabditina</taxon>
        <taxon>Rhabditomorpha</taxon>
        <taxon>Rhabditoidea</taxon>
        <taxon>Rhabditidae</taxon>
        <taxon>Peloderinae</taxon>
        <taxon>Caenorhabditis</taxon>
    </lineage>
</organism>
<reference evidence="2" key="1">
    <citation type="submission" date="2007-07" db="EMBL/GenBank/DDBJ databases">
        <title>PCAP assembly of the Caenorhabditis remanei genome.</title>
        <authorList>
            <consortium name="The Caenorhabditis remanei Sequencing Consortium"/>
            <person name="Wilson R.K."/>
        </authorList>
    </citation>
    <scope>NUCLEOTIDE SEQUENCE [LARGE SCALE GENOMIC DNA]</scope>
    <source>
        <strain evidence="2">PB4641</strain>
    </source>
</reference>
<keyword evidence="3" id="KW-1185">Reference proteome</keyword>
<feature type="domain" description="DUF38" evidence="1">
    <location>
        <begin position="12"/>
        <end position="105"/>
    </location>
</feature>
<dbReference type="Pfam" id="PF01827">
    <property type="entry name" value="FTH"/>
    <property type="match status" value="1"/>
</dbReference>
<proteinExistence type="predicted"/>
<dbReference type="InterPro" id="IPR002900">
    <property type="entry name" value="DUF38/FTH_CAE_spp"/>
</dbReference>
<accession>E3NGM9</accession>
<dbReference type="Proteomes" id="UP000008281">
    <property type="component" value="Unassembled WGS sequence"/>
</dbReference>
<dbReference type="AlphaFoldDB" id="E3NGM9"/>
<evidence type="ECO:0000313" key="2">
    <source>
        <dbReference type="EMBL" id="EFO97140.1"/>
    </source>
</evidence>
<evidence type="ECO:0000259" key="1">
    <source>
        <dbReference type="Pfam" id="PF01827"/>
    </source>
</evidence>
<dbReference type="EMBL" id="DS268656">
    <property type="protein sequence ID" value="EFO97140.1"/>
    <property type="molecule type" value="Genomic_DNA"/>
</dbReference>